<gene>
    <name evidence="6" type="ORF">NQ315_008693</name>
</gene>
<dbReference type="EMBL" id="JANEYG010000008">
    <property type="protein sequence ID" value="KAJ8922052.1"/>
    <property type="molecule type" value="Genomic_DNA"/>
</dbReference>
<protein>
    <recommendedName>
        <fullName evidence="8">G-protein coupled receptors family 1 profile domain-containing protein</fullName>
    </recommendedName>
</protein>
<evidence type="ECO:0000256" key="4">
    <source>
        <dbReference type="ARBA" id="ARBA00023170"/>
    </source>
</evidence>
<evidence type="ECO:0000313" key="7">
    <source>
        <dbReference type="Proteomes" id="UP001159042"/>
    </source>
</evidence>
<dbReference type="PANTHER" id="PTHR24245">
    <property type="entry name" value="G-PROTEIN COUPLED RECEPTOR"/>
    <property type="match status" value="1"/>
</dbReference>
<evidence type="ECO:0000256" key="3">
    <source>
        <dbReference type="ARBA" id="ARBA00023040"/>
    </source>
</evidence>
<evidence type="ECO:0000256" key="2">
    <source>
        <dbReference type="ARBA" id="ARBA00022475"/>
    </source>
</evidence>
<keyword evidence="3" id="KW-0297">G-protein coupled receptor</keyword>
<evidence type="ECO:0000256" key="1">
    <source>
        <dbReference type="ARBA" id="ARBA00004651"/>
    </source>
</evidence>
<dbReference type="Gene3D" id="1.20.1070.10">
    <property type="entry name" value="Rhodopsin 7-helix transmembrane proteins"/>
    <property type="match status" value="1"/>
</dbReference>
<evidence type="ECO:0000256" key="5">
    <source>
        <dbReference type="ARBA" id="ARBA00023224"/>
    </source>
</evidence>
<dbReference type="SUPFAM" id="SSF81321">
    <property type="entry name" value="Family A G protein-coupled receptor-like"/>
    <property type="match status" value="1"/>
</dbReference>
<dbReference type="GO" id="GO:0005886">
    <property type="term" value="C:plasma membrane"/>
    <property type="evidence" value="ECO:0007669"/>
    <property type="project" value="UniProtKB-SubCell"/>
</dbReference>
<keyword evidence="2" id="KW-0472">Membrane</keyword>
<feature type="non-terminal residue" evidence="6">
    <location>
        <position position="1"/>
    </location>
</feature>
<comment type="caution">
    <text evidence="6">The sequence shown here is derived from an EMBL/GenBank/DDBJ whole genome shotgun (WGS) entry which is preliminary data.</text>
</comment>
<organism evidence="6 7">
    <name type="scientific">Exocentrus adspersus</name>
    <dbReference type="NCBI Taxonomy" id="1586481"/>
    <lineage>
        <taxon>Eukaryota</taxon>
        <taxon>Metazoa</taxon>
        <taxon>Ecdysozoa</taxon>
        <taxon>Arthropoda</taxon>
        <taxon>Hexapoda</taxon>
        <taxon>Insecta</taxon>
        <taxon>Pterygota</taxon>
        <taxon>Neoptera</taxon>
        <taxon>Endopterygota</taxon>
        <taxon>Coleoptera</taxon>
        <taxon>Polyphaga</taxon>
        <taxon>Cucujiformia</taxon>
        <taxon>Chrysomeloidea</taxon>
        <taxon>Cerambycidae</taxon>
        <taxon>Lamiinae</taxon>
        <taxon>Acanthocinini</taxon>
        <taxon>Exocentrus</taxon>
    </lineage>
</organism>
<evidence type="ECO:0000313" key="6">
    <source>
        <dbReference type="EMBL" id="KAJ8922052.1"/>
    </source>
</evidence>
<evidence type="ECO:0008006" key="8">
    <source>
        <dbReference type="Google" id="ProtNLM"/>
    </source>
</evidence>
<dbReference type="CDD" id="cd00637">
    <property type="entry name" value="7tm_classA_rhodopsin-like"/>
    <property type="match status" value="1"/>
</dbReference>
<keyword evidence="4" id="KW-0675">Receptor</keyword>
<reference evidence="6 7" key="1">
    <citation type="journal article" date="2023" name="Insect Mol. Biol.">
        <title>Genome sequencing provides insights into the evolution of gene families encoding plant cell wall-degrading enzymes in longhorned beetles.</title>
        <authorList>
            <person name="Shin N.R."/>
            <person name="Okamura Y."/>
            <person name="Kirsch R."/>
            <person name="Pauchet Y."/>
        </authorList>
    </citation>
    <scope>NUCLEOTIDE SEQUENCE [LARGE SCALE GENOMIC DNA]</scope>
    <source>
        <strain evidence="6">EAD_L_NR</strain>
    </source>
</reference>
<dbReference type="GO" id="GO:0004930">
    <property type="term" value="F:G protein-coupled receptor activity"/>
    <property type="evidence" value="ECO:0007669"/>
    <property type="project" value="UniProtKB-KW"/>
</dbReference>
<dbReference type="AlphaFoldDB" id="A0AAV8W603"/>
<keyword evidence="5" id="KW-0807">Transducer</keyword>
<proteinExistence type="predicted"/>
<dbReference type="Proteomes" id="UP001159042">
    <property type="component" value="Unassembled WGS sequence"/>
</dbReference>
<name>A0AAV8W603_9CUCU</name>
<keyword evidence="7" id="KW-1185">Reference proteome</keyword>
<sequence>QQLPPFSNTEWELLLADKLVTQERRLSTTASRTMAAMSLGFIVLVTPWTIQEVVAACTGTRAPAALDFLATWLALSNSFWNPFLYWLLNNHFRRISKELLFSRFFCRKSKEQKQPQQHCCSNSSSTNPGHTQGCDLEGLSEKYWGEILERTLSSSSLHALQRAYSHPRMDRCNGLQQEMKVFDTAVPDL</sequence>
<dbReference type="InterPro" id="IPR051880">
    <property type="entry name" value="GPC_Orphan_Receptors"/>
</dbReference>
<accession>A0AAV8W603</accession>
<keyword evidence="2" id="KW-1003">Cell membrane</keyword>
<comment type="subcellular location">
    <subcellularLocation>
        <location evidence="1">Cell membrane</location>
        <topology evidence="1">Multi-pass membrane protein</topology>
    </subcellularLocation>
</comment>